<feature type="transmembrane region" description="Helical" evidence="1">
    <location>
        <begin position="135"/>
        <end position="153"/>
    </location>
</feature>
<organism evidence="2 3">
    <name type="scientific">Adineta ricciae</name>
    <name type="common">Rotifer</name>
    <dbReference type="NCBI Taxonomy" id="249248"/>
    <lineage>
        <taxon>Eukaryota</taxon>
        <taxon>Metazoa</taxon>
        <taxon>Spiralia</taxon>
        <taxon>Gnathifera</taxon>
        <taxon>Rotifera</taxon>
        <taxon>Eurotatoria</taxon>
        <taxon>Bdelloidea</taxon>
        <taxon>Adinetida</taxon>
        <taxon>Adinetidae</taxon>
        <taxon>Adineta</taxon>
    </lineage>
</organism>
<comment type="caution">
    <text evidence="2">The sequence shown here is derived from an EMBL/GenBank/DDBJ whole genome shotgun (WGS) entry which is preliminary data.</text>
</comment>
<keyword evidence="1" id="KW-1133">Transmembrane helix</keyword>
<name>A0A814E1I2_ADIRI</name>
<reference evidence="2" key="1">
    <citation type="submission" date="2021-02" db="EMBL/GenBank/DDBJ databases">
        <authorList>
            <person name="Nowell W R."/>
        </authorList>
    </citation>
    <scope>NUCLEOTIDE SEQUENCE</scope>
</reference>
<keyword evidence="3" id="KW-1185">Reference proteome</keyword>
<evidence type="ECO:0000313" key="2">
    <source>
        <dbReference type="EMBL" id="CAF0962992.1"/>
    </source>
</evidence>
<keyword evidence="1" id="KW-0472">Membrane</keyword>
<dbReference type="Proteomes" id="UP000663828">
    <property type="component" value="Unassembled WGS sequence"/>
</dbReference>
<feature type="transmembrane region" description="Helical" evidence="1">
    <location>
        <begin position="55"/>
        <end position="75"/>
    </location>
</feature>
<dbReference type="AlphaFoldDB" id="A0A814E1I2"/>
<proteinExistence type="predicted"/>
<sequence length="169" mass="19757">MSTTQSVSPIALPVLFTTYFLTVQTIEFSLSSYVLNENDPELYRKYLLFKSNAFIWKWWHLFTLLTIPLSVFEAIRDLLRIFTAKYPVKRHAMSIVRAMHLFTTLYISFTCALPLETNLSGKSSRNLVAELNYYQSFLFLLNIIGWFIPLIQYQQAQSNKPIPVDKKDQ</sequence>
<evidence type="ECO:0000313" key="3">
    <source>
        <dbReference type="Proteomes" id="UP000663828"/>
    </source>
</evidence>
<accession>A0A814E1I2</accession>
<keyword evidence="1" id="KW-0812">Transmembrane</keyword>
<evidence type="ECO:0000256" key="1">
    <source>
        <dbReference type="SAM" id="Phobius"/>
    </source>
</evidence>
<feature type="transmembrane region" description="Helical" evidence="1">
    <location>
        <begin position="95"/>
        <end position="115"/>
    </location>
</feature>
<feature type="transmembrane region" description="Helical" evidence="1">
    <location>
        <begin position="12"/>
        <end position="35"/>
    </location>
</feature>
<gene>
    <name evidence="2" type="ORF">XAT740_LOCUS11279</name>
</gene>
<dbReference type="EMBL" id="CAJNOR010000616">
    <property type="protein sequence ID" value="CAF0962992.1"/>
    <property type="molecule type" value="Genomic_DNA"/>
</dbReference>
<protein>
    <submittedName>
        <fullName evidence="2">Uncharacterized protein</fullName>
    </submittedName>
</protein>